<evidence type="ECO:0000256" key="2">
    <source>
        <dbReference type="ARBA" id="ARBA00022475"/>
    </source>
</evidence>
<reference evidence="7 9" key="1">
    <citation type="submission" date="2018-06" db="EMBL/GenBank/DDBJ databases">
        <authorList>
            <consortium name="Pathogen Informatics"/>
            <person name="Doyle S."/>
        </authorList>
    </citation>
    <scope>NUCLEOTIDE SEQUENCE [LARGE SCALE GENOMIC DNA]</scope>
    <source>
        <strain evidence="7 9">NCTC11159</strain>
    </source>
</reference>
<feature type="transmembrane region" description="Helical" evidence="6">
    <location>
        <begin position="137"/>
        <end position="161"/>
    </location>
</feature>
<feature type="transmembrane region" description="Helical" evidence="6">
    <location>
        <begin position="173"/>
        <end position="193"/>
    </location>
</feature>
<dbReference type="EMBL" id="UGHR01000004">
    <property type="protein sequence ID" value="STR45570.1"/>
    <property type="molecule type" value="Genomic_DNA"/>
</dbReference>
<dbReference type="Proteomes" id="UP000255108">
    <property type="component" value="Unassembled WGS sequence"/>
</dbReference>
<name>A0A377SW79_9NEIS</name>
<evidence type="ECO:0000256" key="3">
    <source>
        <dbReference type="ARBA" id="ARBA00022692"/>
    </source>
</evidence>
<accession>A0A377SW79</accession>
<feature type="transmembrane region" description="Helical" evidence="6">
    <location>
        <begin position="109"/>
        <end position="131"/>
    </location>
</feature>
<evidence type="ECO:0000256" key="1">
    <source>
        <dbReference type="ARBA" id="ARBA00004651"/>
    </source>
</evidence>
<dbReference type="Pfam" id="PF01810">
    <property type="entry name" value="LysE"/>
    <property type="match status" value="1"/>
</dbReference>
<dbReference type="GO" id="GO:0015171">
    <property type="term" value="F:amino acid transmembrane transporter activity"/>
    <property type="evidence" value="ECO:0007669"/>
    <property type="project" value="TreeGrafter"/>
</dbReference>
<feature type="transmembrane region" description="Helical" evidence="6">
    <location>
        <begin position="68"/>
        <end position="88"/>
    </location>
</feature>
<keyword evidence="5 6" id="KW-0472">Membrane</keyword>
<dbReference type="EMBL" id="SMBT01000004">
    <property type="protein sequence ID" value="TCU88069.1"/>
    <property type="molecule type" value="Genomic_DNA"/>
</dbReference>
<feature type="transmembrane region" description="Helical" evidence="6">
    <location>
        <begin position="40"/>
        <end position="62"/>
    </location>
</feature>
<comment type="subcellular location">
    <subcellularLocation>
        <location evidence="1">Cell membrane</location>
        <topology evidence="1">Multi-pass membrane protein</topology>
    </subcellularLocation>
</comment>
<dbReference type="AlphaFoldDB" id="A0A377SW79"/>
<protein>
    <submittedName>
        <fullName evidence="7">Cysteine/O-acetylserine efflux protein</fullName>
    </submittedName>
    <submittedName>
        <fullName evidence="8">Threonine/homoserine/homoserine lactone efflux protein</fullName>
    </submittedName>
</protein>
<evidence type="ECO:0000313" key="9">
    <source>
        <dbReference type="Proteomes" id="UP000255108"/>
    </source>
</evidence>
<evidence type="ECO:0000256" key="5">
    <source>
        <dbReference type="ARBA" id="ARBA00023136"/>
    </source>
</evidence>
<dbReference type="Proteomes" id="UP000295794">
    <property type="component" value="Unassembled WGS sequence"/>
</dbReference>
<evidence type="ECO:0000313" key="7">
    <source>
        <dbReference type="EMBL" id="STR45570.1"/>
    </source>
</evidence>
<dbReference type="GO" id="GO:0033228">
    <property type="term" value="P:cysteine export across plasma membrane"/>
    <property type="evidence" value="ECO:0007669"/>
    <property type="project" value="TreeGrafter"/>
</dbReference>
<gene>
    <name evidence="7" type="primary">eamB</name>
    <name evidence="8" type="ORF">EV682_104239</name>
    <name evidence="7" type="ORF">NCTC11159_04145</name>
</gene>
<dbReference type="GO" id="GO:0005886">
    <property type="term" value="C:plasma membrane"/>
    <property type="evidence" value="ECO:0007669"/>
    <property type="project" value="UniProtKB-SubCell"/>
</dbReference>
<dbReference type="OrthoDB" id="9812084at2"/>
<keyword evidence="3 6" id="KW-0812">Transmembrane</keyword>
<proteinExistence type="predicted"/>
<keyword evidence="2" id="KW-1003">Cell membrane</keyword>
<evidence type="ECO:0000313" key="8">
    <source>
        <dbReference type="EMBL" id="TCU88069.1"/>
    </source>
</evidence>
<dbReference type="PANTHER" id="PTHR30086:SF20">
    <property type="entry name" value="ARGININE EXPORTER PROTEIN ARGO-RELATED"/>
    <property type="match status" value="1"/>
</dbReference>
<evidence type="ECO:0000256" key="6">
    <source>
        <dbReference type="SAM" id="Phobius"/>
    </source>
</evidence>
<evidence type="ECO:0000256" key="4">
    <source>
        <dbReference type="ARBA" id="ARBA00022989"/>
    </source>
</evidence>
<keyword evidence="10" id="KW-1185">Reference proteome</keyword>
<dbReference type="PANTHER" id="PTHR30086">
    <property type="entry name" value="ARGININE EXPORTER PROTEIN ARGO"/>
    <property type="match status" value="1"/>
</dbReference>
<sequence>MFNPALLSYVSLMSVTPGPNNLMLAASGGNFGFRRSIPHLLGISIGHGIQVFIVGVLLAWVMSSINTVRPILGVFGCAYLLWLSWKIWKAGSPEGKEAAKPMSFLAAALFQWINPKAWVMVINTVILFLPAEQNSMFAAAGLAVLCALINLPCICIWAWLGDALRQHLLIPKILKLFNGMMASLMAITAFFLLHGELALLA</sequence>
<organism evidence="7 9">
    <name type="scientific">Iodobacter fluviatilis</name>
    <dbReference type="NCBI Taxonomy" id="537"/>
    <lineage>
        <taxon>Bacteria</taxon>
        <taxon>Pseudomonadati</taxon>
        <taxon>Pseudomonadota</taxon>
        <taxon>Betaproteobacteria</taxon>
        <taxon>Neisseriales</taxon>
        <taxon>Chitinibacteraceae</taxon>
        <taxon>Iodobacter</taxon>
    </lineage>
</organism>
<keyword evidence="4 6" id="KW-1133">Transmembrane helix</keyword>
<reference evidence="8 10" key="2">
    <citation type="submission" date="2019-03" db="EMBL/GenBank/DDBJ databases">
        <title>Genomic Encyclopedia of Type Strains, Phase IV (KMG-IV): sequencing the most valuable type-strain genomes for metagenomic binning, comparative biology and taxonomic classification.</title>
        <authorList>
            <person name="Goeker M."/>
        </authorList>
    </citation>
    <scope>NUCLEOTIDE SEQUENCE [LARGE SCALE GENOMIC DNA]</scope>
    <source>
        <strain evidence="8 10">DSM 3764</strain>
    </source>
</reference>
<evidence type="ECO:0000313" key="10">
    <source>
        <dbReference type="Proteomes" id="UP000295794"/>
    </source>
</evidence>
<dbReference type="RefSeq" id="WP_115229759.1">
    <property type="nucleotide sequence ID" value="NZ_CAWOLO010000004.1"/>
</dbReference>
<dbReference type="InterPro" id="IPR001123">
    <property type="entry name" value="LeuE-type"/>
</dbReference>